<reference evidence="1 2" key="1">
    <citation type="submission" date="2024-09" db="EMBL/GenBank/DDBJ databases">
        <title>Chromosome-scale assembly of Riccia fluitans.</title>
        <authorList>
            <person name="Paukszto L."/>
            <person name="Sawicki J."/>
            <person name="Karawczyk K."/>
            <person name="Piernik-Szablinska J."/>
            <person name="Szczecinska M."/>
            <person name="Mazdziarz M."/>
        </authorList>
    </citation>
    <scope>NUCLEOTIDE SEQUENCE [LARGE SCALE GENOMIC DNA]</scope>
    <source>
        <strain evidence="1">Rf_01</strain>
        <tissue evidence="1">Aerial parts of the thallus</tissue>
    </source>
</reference>
<gene>
    <name evidence="1" type="ORF">R1flu_004248</name>
</gene>
<name>A0ABD1YSQ3_9MARC</name>
<sequence length="193" mass="22435">MVLWEITLATAYVLGLRRTYRLALRGQRRLLGNKYPKIREFTERRTRIIFNMALHVYKEIQHRDITVGRNVGNWLLRWLDRARPQANIRGDSGQVCHPGKGSAPARLEVHLFAIDHRRRYYLCKDCQSFMFSKVDPASVNEVCFVRTSLDLCAQHDRWGVCSDSQVFRQLHFAVGCRTVQESKGSICVKTLNI</sequence>
<comment type="caution">
    <text evidence="1">The sequence shown here is derived from an EMBL/GenBank/DDBJ whole genome shotgun (WGS) entry which is preliminary data.</text>
</comment>
<organism evidence="1 2">
    <name type="scientific">Riccia fluitans</name>
    <dbReference type="NCBI Taxonomy" id="41844"/>
    <lineage>
        <taxon>Eukaryota</taxon>
        <taxon>Viridiplantae</taxon>
        <taxon>Streptophyta</taxon>
        <taxon>Embryophyta</taxon>
        <taxon>Marchantiophyta</taxon>
        <taxon>Marchantiopsida</taxon>
        <taxon>Marchantiidae</taxon>
        <taxon>Marchantiales</taxon>
        <taxon>Ricciaceae</taxon>
        <taxon>Riccia</taxon>
    </lineage>
</organism>
<keyword evidence="2" id="KW-1185">Reference proteome</keyword>
<evidence type="ECO:0000313" key="1">
    <source>
        <dbReference type="EMBL" id="KAL2632769.1"/>
    </source>
</evidence>
<proteinExistence type="predicted"/>
<protein>
    <submittedName>
        <fullName evidence="1">Uncharacterized protein</fullName>
    </submittedName>
</protein>
<dbReference type="AlphaFoldDB" id="A0ABD1YSQ3"/>
<accession>A0ABD1YSQ3</accession>
<dbReference type="EMBL" id="JBHFFA010000003">
    <property type="protein sequence ID" value="KAL2632769.1"/>
    <property type="molecule type" value="Genomic_DNA"/>
</dbReference>
<evidence type="ECO:0000313" key="2">
    <source>
        <dbReference type="Proteomes" id="UP001605036"/>
    </source>
</evidence>
<dbReference type="Proteomes" id="UP001605036">
    <property type="component" value="Unassembled WGS sequence"/>
</dbReference>
<dbReference type="PANTHER" id="PTHR35998">
    <property type="entry name" value="OS02G0127900 PROTEIN"/>
    <property type="match status" value="1"/>
</dbReference>
<dbReference type="PANTHER" id="PTHR35998:SF1">
    <property type="entry name" value="OS02G0127900 PROTEIN"/>
    <property type="match status" value="1"/>
</dbReference>